<dbReference type="Proteomes" id="UP000584931">
    <property type="component" value="Unassembled WGS sequence"/>
</dbReference>
<comment type="caution">
    <text evidence="1">The sequence shown here is derived from an EMBL/GenBank/DDBJ whole genome shotgun (WGS) entry which is preliminary data.</text>
</comment>
<dbReference type="EMBL" id="JACCHL010000001">
    <property type="protein sequence ID" value="NYH51426.1"/>
    <property type="molecule type" value="Genomic_DNA"/>
</dbReference>
<evidence type="ECO:0000313" key="1">
    <source>
        <dbReference type="EMBL" id="NYH51426.1"/>
    </source>
</evidence>
<protein>
    <submittedName>
        <fullName evidence="1">Uncharacterized protein</fullName>
    </submittedName>
</protein>
<proteinExistence type="predicted"/>
<reference evidence="1 2" key="1">
    <citation type="submission" date="2020-07" db="EMBL/GenBank/DDBJ databases">
        <title>Sequencing the genomes of 1000 actinobacteria strains.</title>
        <authorList>
            <person name="Klenk H.-P."/>
        </authorList>
    </citation>
    <scope>NUCLEOTIDE SEQUENCE [LARGE SCALE GENOMIC DNA]</scope>
    <source>
        <strain evidence="1 2">DSM 45278</strain>
    </source>
</reference>
<evidence type="ECO:0000313" key="2">
    <source>
        <dbReference type="Proteomes" id="UP000584931"/>
    </source>
</evidence>
<dbReference type="AlphaFoldDB" id="A0A7Y9X8Z7"/>
<sequence>MHNFSLNRLTQLHLALVGIQLSRFTVTFHNASISFGMICGIYRHLLWKVLA</sequence>
<gene>
    <name evidence="1" type="ORF">HNR06_001015</name>
</gene>
<name>A0A7Y9X8Z7_9ACTN</name>
<accession>A0A7Y9X8Z7</accession>
<organism evidence="1 2">
    <name type="scientific">Nocardiopsis sinuspersici</name>
    <dbReference type="NCBI Taxonomy" id="501010"/>
    <lineage>
        <taxon>Bacteria</taxon>
        <taxon>Bacillati</taxon>
        <taxon>Actinomycetota</taxon>
        <taxon>Actinomycetes</taxon>
        <taxon>Streptosporangiales</taxon>
        <taxon>Nocardiopsidaceae</taxon>
        <taxon>Nocardiopsis</taxon>
    </lineage>
</organism>